<name>Q0B910_BURCM</name>
<keyword evidence="3" id="KW-1185">Reference proteome</keyword>
<dbReference type="GO" id="GO:0016787">
    <property type="term" value="F:hydrolase activity"/>
    <property type="evidence" value="ECO:0007669"/>
    <property type="project" value="InterPro"/>
</dbReference>
<dbReference type="PATRIC" id="fig|339670.21.peg.4058"/>
<evidence type="ECO:0000313" key="2">
    <source>
        <dbReference type="EMBL" id="ABI89363.1"/>
    </source>
</evidence>
<dbReference type="InterPro" id="IPR029058">
    <property type="entry name" value="AB_hydrolase_fold"/>
</dbReference>
<dbReference type="Gene3D" id="3.40.50.1820">
    <property type="entry name" value="alpha/beta hydrolase"/>
    <property type="match status" value="1"/>
</dbReference>
<dbReference type="InterPro" id="IPR033140">
    <property type="entry name" value="Lipase_GDXG_put_SER_AS"/>
</dbReference>
<gene>
    <name evidence="2" type="ordered locus">Bamb_3809</name>
</gene>
<reference evidence="2" key="1">
    <citation type="submission" date="2006-08" db="EMBL/GenBank/DDBJ databases">
        <title>Complete sequence of Chromosome 2 of Burkholderia cepacia AMMD.</title>
        <authorList>
            <consortium name="US DOE Joint Genome Institute"/>
            <person name="Copeland A."/>
            <person name="Lucas S."/>
            <person name="Lapidus A."/>
            <person name="Barry K."/>
            <person name="Detter J.C."/>
            <person name="Glavina del Rio T."/>
            <person name="Hammon N."/>
            <person name="Israni S."/>
            <person name="Pitluck S."/>
            <person name="Bruce D."/>
            <person name="Chain P."/>
            <person name="Malfatti S."/>
            <person name="Shin M."/>
            <person name="Vergez L."/>
            <person name="Schmutz J."/>
            <person name="Larimer F."/>
            <person name="Land M."/>
            <person name="Hauser L."/>
            <person name="Kyrpides N."/>
            <person name="Kim E."/>
            <person name="Parke J."/>
            <person name="Coenye T."/>
            <person name="Konstantinidis K."/>
            <person name="Ramette A."/>
            <person name="Tiedje J."/>
            <person name="Richardson P."/>
        </authorList>
    </citation>
    <scope>NUCLEOTIDE SEQUENCE</scope>
    <source>
        <strain evidence="2">AMMD</strain>
    </source>
</reference>
<proteinExistence type="predicted"/>
<evidence type="ECO:0000259" key="1">
    <source>
        <dbReference type="Pfam" id="PF07859"/>
    </source>
</evidence>
<dbReference type="Proteomes" id="UP000000662">
    <property type="component" value="Chromosome 2"/>
</dbReference>
<dbReference type="eggNOG" id="COG0657">
    <property type="taxonomic scope" value="Bacteria"/>
</dbReference>
<dbReference type="SUPFAM" id="SSF53474">
    <property type="entry name" value="alpha/beta-Hydrolases"/>
    <property type="match status" value="1"/>
</dbReference>
<dbReference type="PROSITE" id="PS01174">
    <property type="entry name" value="LIPASE_GDXG_SER"/>
    <property type="match status" value="1"/>
</dbReference>
<organism evidence="2 3">
    <name type="scientific">Burkholderia ambifaria (strain ATCC BAA-244 / DSM 16087 / CCUG 44356 / LMG 19182 / AMMD)</name>
    <name type="common">Burkholderia cepacia (strain AMMD)</name>
    <dbReference type="NCBI Taxonomy" id="339670"/>
    <lineage>
        <taxon>Bacteria</taxon>
        <taxon>Pseudomonadati</taxon>
        <taxon>Pseudomonadota</taxon>
        <taxon>Betaproteobacteria</taxon>
        <taxon>Burkholderiales</taxon>
        <taxon>Burkholderiaceae</taxon>
        <taxon>Burkholderia</taxon>
        <taxon>Burkholderia cepacia complex</taxon>
    </lineage>
</organism>
<feature type="domain" description="Alpha/beta hydrolase fold-3" evidence="1">
    <location>
        <begin position="2"/>
        <end position="66"/>
    </location>
</feature>
<dbReference type="KEGG" id="bam:Bamb_3809"/>
<protein>
    <recommendedName>
        <fullName evidence="1">Alpha/beta hydrolase fold-3 domain-containing protein</fullName>
    </recommendedName>
</protein>
<dbReference type="Pfam" id="PF07859">
    <property type="entry name" value="Abhydrolase_3"/>
    <property type="match status" value="1"/>
</dbReference>
<dbReference type="EMBL" id="CP000441">
    <property type="protein sequence ID" value="ABI89363.1"/>
    <property type="molecule type" value="Genomic_DNA"/>
</dbReference>
<sequence length="94" mass="9871">MRWAAVNARDLGARTGAIAVAGDSAGGNLAAVAALQLRGSGIAIAHQLLLLLYPVVDCATEHPSYASLGVASIREFPPDRLLFVFLKYSLGFVF</sequence>
<accession>Q0B910</accession>
<evidence type="ECO:0000313" key="3">
    <source>
        <dbReference type="Proteomes" id="UP000000662"/>
    </source>
</evidence>
<dbReference type="InterPro" id="IPR013094">
    <property type="entry name" value="AB_hydrolase_3"/>
</dbReference>
<dbReference type="AlphaFoldDB" id="Q0B910"/>